<dbReference type="EMBL" id="JBHFFA010000001">
    <property type="protein sequence ID" value="KAL2650170.1"/>
    <property type="molecule type" value="Genomic_DNA"/>
</dbReference>
<evidence type="ECO:0000313" key="2">
    <source>
        <dbReference type="EMBL" id="KAL2650170.1"/>
    </source>
</evidence>
<evidence type="ECO:0000313" key="3">
    <source>
        <dbReference type="Proteomes" id="UP001605036"/>
    </source>
</evidence>
<proteinExistence type="predicted"/>
<name>A0ABD1ZFQ8_9MARC</name>
<accession>A0ABD1ZFQ8</accession>
<comment type="caution">
    <text evidence="2">The sequence shown here is derived from an EMBL/GenBank/DDBJ whole genome shotgun (WGS) entry which is preliminary data.</text>
</comment>
<reference evidence="2 3" key="1">
    <citation type="submission" date="2024-09" db="EMBL/GenBank/DDBJ databases">
        <title>Chromosome-scale assembly of Riccia fluitans.</title>
        <authorList>
            <person name="Paukszto L."/>
            <person name="Sawicki J."/>
            <person name="Karawczyk K."/>
            <person name="Piernik-Szablinska J."/>
            <person name="Szczecinska M."/>
            <person name="Mazdziarz M."/>
        </authorList>
    </citation>
    <scope>NUCLEOTIDE SEQUENCE [LARGE SCALE GENOMIC DNA]</scope>
    <source>
        <strain evidence="2">Rf_01</strain>
        <tissue evidence="2">Aerial parts of the thallus</tissue>
    </source>
</reference>
<dbReference type="Proteomes" id="UP001605036">
    <property type="component" value="Unassembled WGS sequence"/>
</dbReference>
<gene>
    <name evidence="2" type="ORF">R1flu_018298</name>
</gene>
<organism evidence="2 3">
    <name type="scientific">Riccia fluitans</name>
    <dbReference type="NCBI Taxonomy" id="41844"/>
    <lineage>
        <taxon>Eukaryota</taxon>
        <taxon>Viridiplantae</taxon>
        <taxon>Streptophyta</taxon>
        <taxon>Embryophyta</taxon>
        <taxon>Marchantiophyta</taxon>
        <taxon>Marchantiopsida</taxon>
        <taxon>Marchantiidae</taxon>
        <taxon>Marchantiales</taxon>
        <taxon>Ricciaceae</taxon>
        <taxon>Riccia</taxon>
    </lineage>
</organism>
<dbReference type="AlphaFoldDB" id="A0ABD1ZFQ8"/>
<feature type="region of interest" description="Disordered" evidence="1">
    <location>
        <begin position="1"/>
        <end position="22"/>
    </location>
</feature>
<protein>
    <submittedName>
        <fullName evidence="2">Uncharacterized protein</fullName>
    </submittedName>
</protein>
<keyword evidence="3" id="KW-1185">Reference proteome</keyword>
<evidence type="ECO:0000256" key="1">
    <source>
        <dbReference type="SAM" id="MobiDB-lite"/>
    </source>
</evidence>
<sequence length="104" mass="11585">MGQFKLLGSKGGLEGNSNSTQPPEIEVVSSLVLLEKKIFLLTFTPTPAAKDTFGATAKQTGFRFLGEDDIDEEKQVSRARVEKRTERISGKLRTQIPLVRFPKY</sequence>